<feature type="compositionally biased region" description="Low complexity" evidence="1">
    <location>
        <begin position="117"/>
        <end position="136"/>
    </location>
</feature>
<reference evidence="3 4" key="1">
    <citation type="submission" date="2020-03" db="EMBL/GenBank/DDBJ databases">
        <title>Whole genome shotgun sequence of Phytohabitans rumicis NBRC 108638.</title>
        <authorList>
            <person name="Komaki H."/>
            <person name="Tamura T."/>
        </authorList>
    </citation>
    <scope>NUCLEOTIDE SEQUENCE [LARGE SCALE GENOMIC DNA]</scope>
    <source>
        <strain evidence="3 4">NBRC 108638</strain>
    </source>
</reference>
<feature type="domain" description="RecG wedge" evidence="2">
    <location>
        <begin position="7"/>
        <end position="96"/>
    </location>
</feature>
<feature type="compositionally biased region" description="Basic residues" evidence="1">
    <location>
        <begin position="137"/>
        <end position="150"/>
    </location>
</feature>
<protein>
    <recommendedName>
        <fullName evidence="2">RecG wedge domain-containing protein</fullName>
    </recommendedName>
</protein>
<keyword evidence="4" id="KW-1185">Reference proteome</keyword>
<sequence>MDTPLKKFLGDKTAKALATHLDLHTAGDLLYHFPRRYDERGEHTDIRTLEVGEQVTVLAQVLATNRRKMKGGTDEMLEVTVSDGAGGVLGLTYFGRRQVWRERELRPGRWGCSPERSPSFGASASSTAPSTSCWPTRARRPRRSRSSPGR</sequence>
<feature type="region of interest" description="Disordered" evidence="1">
    <location>
        <begin position="106"/>
        <end position="150"/>
    </location>
</feature>
<evidence type="ECO:0000313" key="3">
    <source>
        <dbReference type="EMBL" id="GFJ89105.1"/>
    </source>
</evidence>
<accession>A0A6V8L8T1</accession>
<evidence type="ECO:0000313" key="4">
    <source>
        <dbReference type="Proteomes" id="UP000482960"/>
    </source>
</evidence>
<organism evidence="3 4">
    <name type="scientific">Phytohabitans rumicis</name>
    <dbReference type="NCBI Taxonomy" id="1076125"/>
    <lineage>
        <taxon>Bacteria</taxon>
        <taxon>Bacillati</taxon>
        <taxon>Actinomycetota</taxon>
        <taxon>Actinomycetes</taxon>
        <taxon>Micromonosporales</taxon>
        <taxon>Micromonosporaceae</taxon>
    </lineage>
</organism>
<dbReference type="Pfam" id="PF17191">
    <property type="entry name" value="RecG_wedge"/>
    <property type="match status" value="1"/>
</dbReference>
<proteinExistence type="predicted"/>
<dbReference type="InterPro" id="IPR033454">
    <property type="entry name" value="RecG_wedge"/>
</dbReference>
<gene>
    <name evidence="3" type="ORF">Prum_027470</name>
</gene>
<dbReference type="Proteomes" id="UP000482960">
    <property type="component" value="Unassembled WGS sequence"/>
</dbReference>
<evidence type="ECO:0000256" key="1">
    <source>
        <dbReference type="SAM" id="MobiDB-lite"/>
    </source>
</evidence>
<dbReference type="EMBL" id="BLPG01000001">
    <property type="protein sequence ID" value="GFJ89105.1"/>
    <property type="molecule type" value="Genomic_DNA"/>
</dbReference>
<reference evidence="3 4" key="2">
    <citation type="submission" date="2020-03" db="EMBL/GenBank/DDBJ databases">
        <authorList>
            <person name="Ichikawa N."/>
            <person name="Kimura A."/>
            <person name="Kitahashi Y."/>
            <person name="Uohara A."/>
        </authorList>
    </citation>
    <scope>NUCLEOTIDE SEQUENCE [LARGE SCALE GENOMIC DNA]</scope>
    <source>
        <strain evidence="3 4">NBRC 108638</strain>
    </source>
</reference>
<comment type="caution">
    <text evidence="3">The sequence shown here is derived from an EMBL/GenBank/DDBJ whole genome shotgun (WGS) entry which is preliminary data.</text>
</comment>
<name>A0A6V8L8T1_9ACTN</name>
<dbReference type="Gene3D" id="2.40.50.140">
    <property type="entry name" value="Nucleic acid-binding proteins"/>
    <property type="match status" value="1"/>
</dbReference>
<evidence type="ECO:0000259" key="2">
    <source>
        <dbReference type="Pfam" id="PF17191"/>
    </source>
</evidence>
<dbReference type="InterPro" id="IPR012340">
    <property type="entry name" value="NA-bd_OB-fold"/>
</dbReference>
<dbReference type="SUPFAM" id="SSF50249">
    <property type="entry name" value="Nucleic acid-binding proteins"/>
    <property type="match status" value="1"/>
</dbReference>
<dbReference type="AlphaFoldDB" id="A0A6V8L8T1"/>